<sequence length="128" mass="14815">MRNIPLHSPLKHSYTLAPLTETASSWSWWWPEAQKIQGRFMEAYSSSTAKVFVSYGTLKWRSWYFVFYRAGSKFGFWKLQCGSNRPVFDYLELLKALSLFTIQIVELIHIVDLSGAVVLLKCTTKPQS</sequence>
<keyword evidence="2" id="KW-1185">Reference proteome</keyword>
<proteinExistence type="predicted"/>
<organism evidence="1 2">
    <name type="scientific">Phaseolus coccineus</name>
    <name type="common">Scarlet runner bean</name>
    <name type="synonym">Phaseolus multiflorus</name>
    <dbReference type="NCBI Taxonomy" id="3886"/>
    <lineage>
        <taxon>Eukaryota</taxon>
        <taxon>Viridiplantae</taxon>
        <taxon>Streptophyta</taxon>
        <taxon>Embryophyta</taxon>
        <taxon>Tracheophyta</taxon>
        <taxon>Spermatophyta</taxon>
        <taxon>Magnoliopsida</taxon>
        <taxon>eudicotyledons</taxon>
        <taxon>Gunneridae</taxon>
        <taxon>Pentapetalae</taxon>
        <taxon>rosids</taxon>
        <taxon>fabids</taxon>
        <taxon>Fabales</taxon>
        <taxon>Fabaceae</taxon>
        <taxon>Papilionoideae</taxon>
        <taxon>50 kb inversion clade</taxon>
        <taxon>NPAAA clade</taxon>
        <taxon>indigoferoid/millettioid clade</taxon>
        <taxon>Phaseoleae</taxon>
        <taxon>Phaseolus</taxon>
    </lineage>
</organism>
<comment type="caution">
    <text evidence="1">The sequence shown here is derived from an EMBL/GenBank/DDBJ whole genome shotgun (WGS) entry which is preliminary data.</text>
</comment>
<accession>A0AAN9LBC9</accession>
<name>A0AAN9LBC9_PHACN</name>
<dbReference type="AlphaFoldDB" id="A0AAN9LBC9"/>
<evidence type="ECO:0000313" key="1">
    <source>
        <dbReference type="EMBL" id="KAK7332905.1"/>
    </source>
</evidence>
<reference evidence="1 2" key="1">
    <citation type="submission" date="2024-01" db="EMBL/GenBank/DDBJ databases">
        <title>The genomes of 5 underutilized Papilionoideae crops provide insights into root nodulation and disease resistanc.</title>
        <authorList>
            <person name="Jiang F."/>
        </authorList>
    </citation>
    <scope>NUCLEOTIDE SEQUENCE [LARGE SCALE GENOMIC DNA]</scope>
    <source>
        <strain evidence="1">JINMINGXINNONG_FW02</strain>
        <tissue evidence="1">Leaves</tissue>
    </source>
</reference>
<protein>
    <submittedName>
        <fullName evidence="1">Uncharacterized protein</fullName>
    </submittedName>
</protein>
<dbReference type="Proteomes" id="UP001374584">
    <property type="component" value="Unassembled WGS sequence"/>
</dbReference>
<gene>
    <name evidence="1" type="ORF">VNO80_29661</name>
</gene>
<dbReference type="EMBL" id="JAYMYR010000011">
    <property type="protein sequence ID" value="KAK7332905.1"/>
    <property type="molecule type" value="Genomic_DNA"/>
</dbReference>
<evidence type="ECO:0000313" key="2">
    <source>
        <dbReference type="Proteomes" id="UP001374584"/>
    </source>
</evidence>